<dbReference type="SUPFAM" id="SSF55048">
    <property type="entry name" value="Probable ACP-binding domain of malonyl-CoA ACP transacylase"/>
    <property type="match status" value="1"/>
</dbReference>
<reference evidence="9 10" key="1">
    <citation type="journal article" date="2018" name="Nat. Biotechnol.">
        <title>A standardized bacterial taxonomy based on genome phylogeny substantially revises the tree of life.</title>
        <authorList>
            <person name="Parks D.H."/>
            <person name="Chuvochina M."/>
            <person name="Waite D.W."/>
            <person name="Rinke C."/>
            <person name="Skarshewski A."/>
            <person name="Chaumeil P.A."/>
            <person name="Hugenholtz P."/>
        </authorList>
    </citation>
    <scope>NUCLEOTIDE SEQUENCE [LARGE SCALE GENOMIC DNA]</scope>
    <source>
        <strain evidence="9">UBA12529</strain>
    </source>
</reference>
<evidence type="ECO:0000256" key="2">
    <source>
        <dbReference type="ARBA" id="ARBA00018953"/>
    </source>
</evidence>
<dbReference type="GO" id="GO:0005829">
    <property type="term" value="C:cytosol"/>
    <property type="evidence" value="ECO:0007669"/>
    <property type="project" value="TreeGrafter"/>
</dbReference>
<dbReference type="PANTHER" id="PTHR42681:SF1">
    <property type="entry name" value="MALONYL-COA-ACYL CARRIER PROTEIN TRANSACYLASE, MITOCHONDRIAL"/>
    <property type="match status" value="1"/>
</dbReference>
<dbReference type="InterPro" id="IPR016036">
    <property type="entry name" value="Malonyl_transacylase_ACP-bd"/>
</dbReference>
<dbReference type="EMBL" id="DLVE01000017">
    <property type="protein sequence ID" value="HAA83435.1"/>
    <property type="molecule type" value="Genomic_DNA"/>
</dbReference>
<comment type="caution">
    <text evidence="9">The sequence shown here is derived from an EMBL/GenBank/DDBJ whole genome shotgun (WGS) entry which is preliminary data.</text>
</comment>
<evidence type="ECO:0000313" key="10">
    <source>
        <dbReference type="Proteomes" id="UP000257240"/>
    </source>
</evidence>
<dbReference type="SMART" id="SM00827">
    <property type="entry name" value="PKS_AT"/>
    <property type="match status" value="1"/>
</dbReference>
<dbReference type="NCBIfam" id="TIGR00128">
    <property type="entry name" value="fabD"/>
    <property type="match status" value="1"/>
</dbReference>
<dbReference type="Pfam" id="PF00698">
    <property type="entry name" value="Acyl_transf_1"/>
    <property type="match status" value="1"/>
</dbReference>
<dbReference type="Gene3D" id="3.40.366.10">
    <property type="entry name" value="Malonyl-Coenzyme A Acyl Carrier Protein, domain 2"/>
    <property type="match status" value="1"/>
</dbReference>
<evidence type="ECO:0000256" key="6">
    <source>
        <dbReference type="PIRNR" id="PIRNR000446"/>
    </source>
</evidence>
<evidence type="ECO:0000256" key="7">
    <source>
        <dbReference type="PIRSR" id="PIRSR000446-1"/>
    </source>
</evidence>
<name>A0A124FKJ5_9BACT</name>
<comment type="catalytic activity">
    <reaction evidence="5 6">
        <text>holo-[ACP] + malonyl-CoA = malonyl-[ACP] + CoA</text>
        <dbReference type="Rhea" id="RHEA:41792"/>
        <dbReference type="Rhea" id="RHEA-COMP:9623"/>
        <dbReference type="Rhea" id="RHEA-COMP:9685"/>
        <dbReference type="ChEBI" id="CHEBI:57287"/>
        <dbReference type="ChEBI" id="CHEBI:57384"/>
        <dbReference type="ChEBI" id="CHEBI:64479"/>
        <dbReference type="ChEBI" id="CHEBI:78449"/>
        <dbReference type="EC" id="2.3.1.39"/>
    </reaction>
</comment>
<feature type="active site" evidence="7">
    <location>
        <position position="200"/>
    </location>
</feature>
<comment type="similarity">
    <text evidence="6">Belongs to the fabD family.</text>
</comment>
<dbReference type="PIRSF" id="PIRSF000446">
    <property type="entry name" value="Mct"/>
    <property type="match status" value="1"/>
</dbReference>
<dbReference type="EC" id="2.3.1.39" evidence="1 6"/>
<dbReference type="GO" id="GO:0006633">
    <property type="term" value="P:fatty acid biosynthetic process"/>
    <property type="evidence" value="ECO:0007669"/>
    <property type="project" value="TreeGrafter"/>
</dbReference>
<dbReference type="GO" id="GO:0004314">
    <property type="term" value="F:[acyl-carrier-protein] S-malonyltransferase activity"/>
    <property type="evidence" value="ECO:0007669"/>
    <property type="project" value="UniProtKB-EC"/>
</dbReference>
<feature type="active site" evidence="7">
    <location>
        <position position="94"/>
    </location>
</feature>
<accession>A0A124FKJ5</accession>
<evidence type="ECO:0000313" key="9">
    <source>
        <dbReference type="EMBL" id="HAA83435.1"/>
    </source>
</evidence>
<dbReference type="InterPro" id="IPR016035">
    <property type="entry name" value="Acyl_Trfase/lysoPLipase"/>
</dbReference>
<organism evidence="9 10">
    <name type="scientific">Thermodesulfobacterium commune</name>
    <dbReference type="NCBI Taxonomy" id="1741"/>
    <lineage>
        <taxon>Bacteria</taxon>
        <taxon>Pseudomonadati</taxon>
        <taxon>Thermodesulfobacteriota</taxon>
        <taxon>Thermodesulfobacteria</taxon>
        <taxon>Thermodesulfobacteriales</taxon>
        <taxon>Thermodesulfobacteriaceae</taxon>
        <taxon>Thermodesulfobacterium</taxon>
    </lineage>
</organism>
<sequence>MIACVFPGQGSQYIGMGKEFYEHFEYIKDLFIKSEEVTGLPVRKLCFEGPMEELTQTEKLQVCLTVVNIACFNVLLNEVLGGNKSLISFVAGHSLGEYSALFAAEVLSLEEVLSAVKLRGKVMQEAAEKNPSGMYAIIGINRDELEKTIQQVNGLIVIANFNSPKQLVVSGEVSALEELAKKVKELGAKAVKLKVNAGFHSPFMKEAEDKLASYLESFSWKNPRIPVVTNVSGRAEIEGKKLKELMKSQITSSVKWTDCVQFMFQQGVKTFIEVGPKKVLCGLITQTLENQTFNCFNLENLETLQALKLGLQNT</sequence>
<gene>
    <name evidence="9" type="primary">fabD</name>
    <name evidence="9" type="ORF">DCE01_01375</name>
</gene>
<keyword evidence="3 6" id="KW-0808">Transferase</keyword>
<dbReference type="PANTHER" id="PTHR42681">
    <property type="entry name" value="MALONYL-COA-ACYL CARRIER PROTEIN TRANSACYLASE, MITOCHONDRIAL"/>
    <property type="match status" value="1"/>
</dbReference>
<dbReference type="RefSeq" id="WP_038060998.1">
    <property type="nucleotide sequence ID" value="NZ_DAINLL010000005.1"/>
</dbReference>
<dbReference type="InterPro" id="IPR050858">
    <property type="entry name" value="Mal-CoA-ACP_Trans/PKS_FabD"/>
</dbReference>
<protein>
    <recommendedName>
        <fullName evidence="2 6">Malonyl CoA-acyl carrier protein transacylase</fullName>
        <ecNumber evidence="1 6">2.3.1.39</ecNumber>
    </recommendedName>
</protein>
<dbReference type="AlphaFoldDB" id="A0A124FKJ5"/>
<dbReference type="InterPro" id="IPR024925">
    <property type="entry name" value="Malonyl_CoA-ACP_transAc"/>
</dbReference>
<dbReference type="InterPro" id="IPR001227">
    <property type="entry name" value="Ac_transferase_dom_sf"/>
</dbReference>
<dbReference type="SUPFAM" id="SSF52151">
    <property type="entry name" value="FabD/lysophospholipase-like"/>
    <property type="match status" value="1"/>
</dbReference>
<dbReference type="Proteomes" id="UP000257240">
    <property type="component" value="Unassembled WGS sequence"/>
</dbReference>
<dbReference type="InterPro" id="IPR004410">
    <property type="entry name" value="Malonyl_CoA-ACP_transAc_FabD"/>
</dbReference>
<evidence type="ECO:0000256" key="4">
    <source>
        <dbReference type="ARBA" id="ARBA00023315"/>
    </source>
</evidence>
<dbReference type="Gene3D" id="3.30.70.250">
    <property type="entry name" value="Malonyl-CoA ACP transacylase, ACP-binding"/>
    <property type="match status" value="1"/>
</dbReference>
<proteinExistence type="inferred from homology"/>
<evidence type="ECO:0000256" key="5">
    <source>
        <dbReference type="ARBA" id="ARBA00048462"/>
    </source>
</evidence>
<feature type="domain" description="Malonyl-CoA:ACP transacylase (MAT)" evidence="8">
    <location>
        <begin position="5"/>
        <end position="311"/>
    </location>
</feature>
<evidence type="ECO:0000256" key="1">
    <source>
        <dbReference type="ARBA" id="ARBA00013258"/>
    </source>
</evidence>
<keyword evidence="4 6" id="KW-0012">Acyltransferase</keyword>
<dbReference type="InterPro" id="IPR014043">
    <property type="entry name" value="Acyl_transferase_dom"/>
</dbReference>
<evidence type="ECO:0000259" key="8">
    <source>
        <dbReference type="SMART" id="SM00827"/>
    </source>
</evidence>
<evidence type="ECO:0000256" key="3">
    <source>
        <dbReference type="ARBA" id="ARBA00022679"/>
    </source>
</evidence>